<sequence>MNRNHLAFSFAPPIQFLQTRPSPSTTTVREKSIALPIGRRHGYVRLTIITPHRRPISVRIPEAASLCSCFIQSQALKLVYIKRALSSWTGRASAALQEDMEMNSSADVLSSAYLAVEFVDSLLPQNPLQEPVKLVWNHMLQNYSKFQIATWGSLIVHELVYFLFCLPGFLFQFIPFMQRYKIQQDKPETWEKQWKCLKMLLFNHFFIQLPLICGTYYFTEFFNIPYDWESMPRWPYLLAQCFGCAVIEDTWHYFLHRALHHRRIYKYIHKVHHDFTAPFGMQAEYAHPLETVILGAGFFIGIMVFCNHMALLWAWVTIRLLETIDVHSGYDIPLNPLHLIPFYAGARFHDFHHMNFVGNYGSTFTWWDRLFNTDDQYHSYSQKQRLKKSQ</sequence>
<proteinExistence type="predicted"/>
<dbReference type="OrthoDB" id="1658724at2759"/>
<accession>A0A9D3SCS1</accession>
<evidence type="ECO:0000256" key="4">
    <source>
        <dbReference type="ARBA" id="ARBA00023136"/>
    </source>
</evidence>
<dbReference type="InterPro" id="IPR006694">
    <property type="entry name" value="Fatty_acid_hydroxylase"/>
</dbReference>
<dbReference type="GO" id="GO:0008610">
    <property type="term" value="P:lipid biosynthetic process"/>
    <property type="evidence" value="ECO:0007669"/>
    <property type="project" value="InterPro"/>
</dbReference>
<dbReference type="GO" id="GO:0016020">
    <property type="term" value="C:membrane"/>
    <property type="evidence" value="ECO:0007669"/>
    <property type="project" value="UniProtKB-SubCell"/>
</dbReference>
<gene>
    <name evidence="7" type="ORF">KOW79_022465</name>
</gene>
<dbReference type="GO" id="GO:0016491">
    <property type="term" value="F:oxidoreductase activity"/>
    <property type="evidence" value="ECO:0007669"/>
    <property type="project" value="InterPro"/>
</dbReference>
<keyword evidence="3 5" id="KW-1133">Transmembrane helix</keyword>
<dbReference type="EMBL" id="JAHKSW010000029">
    <property type="protein sequence ID" value="KAG7313969.1"/>
    <property type="molecule type" value="Genomic_DNA"/>
</dbReference>
<feature type="transmembrane region" description="Helical" evidence="5">
    <location>
        <begin position="159"/>
        <end position="178"/>
    </location>
</feature>
<dbReference type="GO" id="GO:0005506">
    <property type="term" value="F:iron ion binding"/>
    <property type="evidence" value="ECO:0007669"/>
    <property type="project" value="InterPro"/>
</dbReference>
<feature type="transmembrane region" description="Helical" evidence="5">
    <location>
        <begin position="199"/>
        <end position="219"/>
    </location>
</feature>
<name>A0A9D3SCS1_9TELE</name>
<keyword evidence="8" id="KW-1185">Reference proteome</keyword>
<evidence type="ECO:0000256" key="5">
    <source>
        <dbReference type="SAM" id="Phobius"/>
    </source>
</evidence>
<dbReference type="InterPro" id="IPR050307">
    <property type="entry name" value="Sterol_Desaturase_Related"/>
</dbReference>
<protein>
    <recommendedName>
        <fullName evidence="6">Fatty acid hydroxylase domain-containing protein</fullName>
    </recommendedName>
</protein>
<dbReference type="Pfam" id="PF04116">
    <property type="entry name" value="FA_hydroxylase"/>
    <property type="match status" value="1"/>
</dbReference>
<feature type="transmembrane region" description="Helical" evidence="5">
    <location>
        <begin position="291"/>
        <end position="316"/>
    </location>
</feature>
<evidence type="ECO:0000256" key="2">
    <source>
        <dbReference type="ARBA" id="ARBA00022692"/>
    </source>
</evidence>
<organism evidence="7 8">
    <name type="scientific">Hemibagrus wyckioides</name>
    <dbReference type="NCBI Taxonomy" id="337641"/>
    <lineage>
        <taxon>Eukaryota</taxon>
        <taxon>Metazoa</taxon>
        <taxon>Chordata</taxon>
        <taxon>Craniata</taxon>
        <taxon>Vertebrata</taxon>
        <taxon>Euteleostomi</taxon>
        <taxon>Actinopterygii</taxon>
        <taxon>Neopterygii</taxon>
        <taxon>Teleostei</taxon>
        <taxon>Ostariophysi</taxon>
        <taxon>Siluriformes</taxon>
        <taxon>Bagridae</taxon>
        <taxon>Hemibagrus</taxon>
    </lineage>
</organism>
<evidence type="ECO:0000313" key="8">
    <source>
        <dbReference type="Proteomes" id="UP000824219"/>
    </source>
</evidence>
<evidence type="ECO:0000259" key="6">
    <source>
        <dbReference type="Pfam" id="PF04116"/>
    </source>
</evidence>
<reference evidence="7 8" key="1">
    <citation type="submission" date="2021-06" db="EMBL/GenBank/DDBJ databases">
        <title>Chromosome-level genome assembly of the red-tail catfish (Hemibagrus wyckioides).</title>
        <authorList>
            <person name="Shao F."/>
        </authorList>
    </citation>
    <scope>NUCLEOTIDE SEQUENCE [LARGE SCALE GENOMIC DNA]</scope>
    <source>
        <strain evidence="7">EC202008001</strain>
        <tissue evidence="7">Blood</tissue>
    </source>
</reference>
<evidence type="ECO:0000256" key="1">
    <source>
        <dbReference type="ARBA" id="ARBA00004370"/>
    </source>
</evidence>
<feature type="domain" description="Fatty acid hydroxylase" evidence="6">
    <location>
        <begin position="243"/>
        <end position="373"/>
    </location>
</feature>
<comment type="caution">
    <text evidence="7">The sequence shown here is derived from an EMBL/GenBank/DDBJ whole genome shotgun (WGS) entry which is preliminary data.</text>
</comment>
<evidence type="ECO:0000256" key="3">
    <source>
        <dbReference type="ARBA" id="ARBA00022989"/>
    </source>
</evidence>
<evidence type="ECO:0000313" key="7">
    <source>
        <dbReference type="EMBL" id="KAG7313969.1"/>
    </source>
</evidence>
<keyword evidence="2 5" id="KW-0812">Transmembrane</keyword>
<dbReference type="AlphaFoldDB" id="A0A9D3SCS1"/>
<keyword evidence="4 5" id="KW-0472">Membrane</keyword>
<dbReference type="Proteomes" id="UP000824219">
    <property type="component" value="Linkage Group LG29"/>
</dbReference>
<comment type="subcellular location">
    <subcellularLocation>
        <location evidence="1">Membrane</location>
    </subcellularLocation>
</comment>
<dbReference type="PANTHER" id="PTHR11863">
    <property type="entry name" value="STEROL DESATURASE"/>
    <property type="match status" value="1"/>
</dbReference>